<dbReference type="Proteomes" id="UP000237889">
    <property type="component" value="Chromosome"/>
</dbReference>
<feature type="region of interest" description="Disordered" evidence="1">
    <location>
        <begin position="79"/>
        <end position="99"/>
    </location>
</feature>
<evidence type="ECO:0008006" key="5">
    <source>
        <dbReference type="Google" id="ProtNLM"/>
    </source>
</evidence>
<feature type="signal peptide" evidence="2">
    <location>
        <begin position="1"/>
        <end position="21"/>
    </location>
</feature>
<dbReference type="RefSeq" id="WP_106747536.1">
    <property type="nucleotide sequence ID" value="NZ_CP027668.1"/>
</dbReference>
<feature type="chain" id="PRO_5015528261" description="DUF3617 family protein" evidence="2">
    <location>
        <begin position="22"/>
        <end position="133"/>
    </location>
</feature>
<keyword evidence="2" id="KW-0732">Signal</keyword>
<name>A0A2S0N7W6_9HYPH</name>
<evidence type="ECO:0000256" key="2">
    <source>
        <dbReference type="SAM" id="SignalP"/>
    </source>
</evidence>
<dbReference type="EMBL" id="CP027668">
    <property type="protein sequence ID" value="AVO44206.1"/>
    <property type="molecule type" value="Genomic_DNA"/>
</dbReference>
<evidence type="ECO:0000256" key="1">
    <source>
        <dbReference type="SAM" id="MobiDB-lite"/>
    </source>
</evidence>
<evidence type="ECO:0000313" key="3">
    <source>
        <dbReference type="EMBL" id="AVO44206.1"/>
    </source>
</evidence>
<reference evidence="3 4" key="1">
    <citation type="submission" date="2018-03" db="EMBL/GenBank/DDBJ databases">
        <title>Genome sequencing of Phreatobacter sp.</title>
        <authorList>
            <person name="Kim S.-J."/>
            <person name="Heo J."/>
            <person name="Kwon S.-W."/>
        </authorList>
    </citation>
    <scope>NUCLEOTIDE SEQUENCE [LARGE SCALE GENOMIC DNA]</scope>
    <source>
        <strain evidence="3 4">S-12</strain>
    </source>
</reference>
<feature type="compositionally biased region" description="Basic and acidic residues" evidence="1">
    <location>
        <begin position="88"/>
        <end position="99"/>
    </location>
</feature>
<sequence>MKRSALPSLVSAAILAINASAAPAREAIRAFPPAMIGTWGYEARSCTEESDDGRVEVKARSVTFFASSCSLSRFRSHRNGAVSGHGRCRGEGETTTERGSVRLRLEGPTSLVVALNGGDDTRYQRCERPLPVR</sequence>
<accession>A0A2S0N7W6</accession>
<dbReference type="AlphaFoldDB" id="A0A2S0N7W6"/>
<organism evidence="3 4">
    <name type="scientific">Phreatobacter cathodiphilus</name>
    <dbReference type="NCBI Taxonomy" id="1868589"/>
    <lineage>
        <taxon>Bacteria</taxon>
        <taxon>Pseudomonadati</taxon>
        <taxon>Pseudomonadota</taxon>
        <taxon>Alphaproteobacteria</taxon>
        <taxon>Hyphomicrobiales</taxon>
        <taxon>Phreatobacteraceae</taxon>
        <taxon>Phreatobacter</taxon>
    </lineage>
</organism>
<proteinExistence type="predicted"/>
<dbReference type="KEGG" id="phr:C6569_03495"/>
<keyword evidence="4" id="KW-1185">Reference proteome</keyword>
<gene>
    <name evidence="3" type="ORF">C6569_03495</name>
</gene>
<dbReference type="OrthoDB" id="6057763at2"/>
<evidence type="ECO:0000313" key="4">
    <source>
        <dbReference type="Proteomes" id="UP000237889"/>
    </source>
</evidence>
<protein>
    <recommendedName>
        <fullName evidence="5">DUF3617 family protein</fullName>
    </recommendedName>
</protein>